<reference evidence="1 2" key="1">
    <citation type="journal article" date="2019" name="Genome Biol. Evol.">
        <title>Whole-Genome Sequencing of the Giant Devil Catfish, Bagarius yarrelli.</title>
        <authorList>
            <person name="Jiang W."/>
            <person name="Lv Y."/>
            <person name="Cheng L."/>
            <person name="Yang K."/>
            <person name="Chao B."/>
            <person name="Wang X."/>
            <person name="Li Y."/>
            <person name="Pan X."/>
            <person name="You X."/>
            <person name="Zhang Y."/>
            <person name="Yang J."/>
            <person name="Li J."/>
            <person name="Zhang X."/>
            <person name="Liu S."/>
            <person name="Sun C."/>
            <person name="Yang J."/>
            <person name="Shi Q."/>
        </authorList>
    </citation>
    <scope>NUCLEOTIDE SEQUENCE [LARGE SCALE GENOMIC DNA]</scope>
    <source>
        <strain evidence="1">JWS20170419001</strain>
        <tissue evidence="1">Muscle</tissue>
    </source>
</reference>
<evidence type="ECO:0000313" key="1">
    <source>
        <dbReference type="EMBL" id="TSP68509.1"/>
    </source>
</evidence>
<sequence length="179" mass="19695">MREEVRRPVKRNDIMRFETELHCALEYQCVQVRTGSVCVPIQVRVYRRQSGNGSAESAVKSWELLCKLHRDSGREGEKYVQLSGADVGILILDSGVPAEWNVSLNTSALMRGGAGATAAMSHLQRHTFLTLWTSPLLLPTPPPLCLCSDVAAPADRPADNTSGPKHAVIPIDLIFTQFQ</sequence>
<organism evidence="1 2">
    <name type="scientific">Bagarius yarrelli</name>
    <name type="common">Goonch</name>
    <name type="synonym">Bagrus yarrelli</name>
    <dbReference type="NCBI Taxonomy" id="175774"/>
    <lineage>
        <taxon>Eukaryota</taxon>
        <taxon>Metazoa</taxon>
        <taxon>Chordata</taxon>
        <taxon>Craniata</taxon>
        <taxon>Vertebrata</taxon>
        <taxon>Euteleostomi</taxon>
        <taxon>Actinopterygii</taxon>
        <taxon>Neopterygii</taxon>
        <taxon>Teleostei</taxon>
        <taxon>Ostariophysi</taxon>
        <taxon>Siluriformes</taxon>
        <taxon>Sisoridae</taxon>
        <taxon>Sisorinae</taxon>
        <taxon>Bagarius</taxon>
    </lineage>
</organism>
<gene>
    <name evidence="1" type="ORF">Baya_10994</name>
</gene>
<dbReference type="Proteomes" id="UP000319801">
    <property type="component" value="Unassembled WGS sequence"/>
</dbReference>
<comment type="caution">
    <text evidence="1">The sequence shown here is derived from an EMBL/GenBank/DDBJ whole genome shotgun (WGS) entry which is preliminary data.</text>
</comment>
<dbReference type="AlphaFoldDB" id="A0A556UYK2"/>
<keyword evidence="2" id="KW-1185">Reference proteome</keyword>
<name>A0A556UYK2_BAGYA</name>
<accession>A0A556UYK2</accession>
<evidence type="ECO:0000313" key="2">
    <source>
        <dbReference type="Proteomes" id="UP000319801"/>
    </source>
</evidence>
<dbReference type="EMBL" id="VCAZ01000078">
    <property type="protein sequence ID" value="TSP68509.1"/>
    <property type="molecule type" value="Genomic_DNA"/>
</dbReference>
<protein>
    <submittedName>
        <fullName evidence="1">Uncharacterized protein</fullName>
    </submittedName>
</protein>
<proteinExistence type="predicted"/>